<feature type="region of interest" description="Disordered" evidence="1">
    <location>
        <begin position="229"/>
        <end position="250"/>
    </location>
</feature>
<keyword evidence="3" id="KW-1185">Reference proteome</keyword>
<evidence type="ECO:0000313" key="2">
    <source>
        <dbReference type="EMBL" id="KAF4304451.1"/>
    </source>
</evidence>
<feature type="region of interest" description="Disordered" evidence="1">
    <location>
        <begin position="50"/>
        <end position="217"/>
    </location>
</feature>
<sequence length="363" mass="39825">MNPFRLLQSFLNRLLPFTRPGTPLLQDLVHTLALCAFLYFAPTIFENRSARPGGPPPLGGAGAAPTDGPRPGRTAAAPDRQNRDEPDDPVPRAAVGGDELPAEHEGPDVDGFADDAQFDEGDDFEEEDLAAFEAAGGGAQQPFVEDAEDTDGQPGPAANPAAGAARRAAANRQVGAKKARSIARRDQRRAYHEFVRSQAEAQRARDAEGAEEREAELFEEKRRRAVAEAALEEKARKEREERREKERRAREEEIAAQQEALRLVRAGLETKGALQVSDVVERMGREGPGGREWLEKLLRADGLVVKGKGRDGCVRMITSGNWVVRVEEDDMQAAWKRAAKMQKAKITFADLGEALEEVLRHKA</sequence>
<dbReference type="EMBL" id="WWBZ02000051">
    <property type="protein sequence ID" value="KAF4304451.1"/>
    <property type="molecule type" value="Genomic_DNA"/>
</dbReference>
<name>A0A8H4N3B3_9PEZI</name>
<dbReference type="AlphaFoldDB" id="A0A8H4N3B3"/>
<feature type="compositionally biased region" description="Acidic residues" evidence="1">
    <location>
        <begin position="111"/>
        <end position="130"/>
    </location>
</feature>
<proteinExistence type="predicted"/>
<dbReference type="OrthoDB" id="5397628at2759"/>
<dbReference type="Proteomes" id="UP000572817">
    <property type="component" value="Unassembled WGS sequence"/>
</dbReference>
<reference evidence="2" key="1">
    <citation type="submission" date="2020-04" db="EMBL/GenBank/DDBJ databases">
        <title>Genome Assembly and Annotation of Botryosphaeria dothidea sdau 11-99, a Latent Pathogen of Apple Fruit Ring Rot in China.</title>
        <authorList>
            <person name="Yu C."/>
            <person name="Diao Y."/>
            <person name="Lu Q."/>
            <person name="Zhao J."/>
            <person name="Cui S."/>
            <person name="Peng C."/>
            <person name="He B."/>
            <person name="Liu H."/>
        </authorList>
    </citation>
    <scope>NUCLEOTIDE SEQUENCE [LARGE SCALE GENOMIC DNA]</scope>
    <source>
        <strain evidence="2">Sdau11-99</strain>
    </source>
</reference>
<organism evidence="2 3">
    <name type="scientific">Botryosphaeria dothidea</name>
    <dbReference type="NCBI Taxonomy" id="55169"/>
    <lineage>
        <taxon>Eukaryota</taxon>
        <taxon>Fungi</taxon>
        <taxon>Dikarya</taxon>
        <taxon>Ascomycota</taxon>
        <taxon>Pezizomycotina</taxon>
        <taxon>Dothideomycetes</taxon>
        <taxon>Dothideomycetes incertae sedis</taxon>
        <taxon>Botryosphaeriales</taxon>
        <taxon>Botryosphaeriaceae</taxon>
        <taxon>Botryosphaeria</taxon>
    </lineage>
</organism>
<feature type="compositionally biased region" description="Basic and acidic residues" evidence="1">
    <location>
        <begin position="183"/>
        <end position="195"/>
    </location>
</feature>
<feature type="compositionally biased region" description="Low complexity" evidence="1">
    <location>
        <begin position="63"/>
        <end position="73"/>
    </location>
</feature>
<evidence type="ECO:0000313" key="3">
    <source>
        <dbReference type="Proteomes" id="UP000572817"/>
    </source>
</evidence>
<feature type="compositionally biased region" description="Basic and acidic residues" evidence="1">
    <location>
        <begin position="202"/>
        <end position="217"/>
    </location>
</feature>
<protein>
    <submittedName>
        <fullName evidence="2">Uncharacterized protein</fullName>
    </submittedName>
</protein>
<accession>A0A8H4N3B3</accession>
<comment type="caution">
    <text evidence="2">The sequence shown here is derived from an EMBL/GenBank/DDBJ whole genome shotgun (WGS) entry which is preliminary data.</text>
</comment>
<evidence type="ECO:0000256" key="1">
    <source>
        <dbReference type="SAM" id="MobiDB-lite"/>
    </source>
</evidence>
<gene>
    <name evidence="2" type="ORF">GTA08_BOTSDO08096</name>
</gene>
<feature type="compositionally biased region" description="Low complexity" evidence="1">
    <location>
        <begin position="152"/>
        <end position="173"/>
    </location>
</feature>